<accession>A0A8T3CS94</accession>
<dbReference type="AlphaFoldDB" id="A0A8T3CS94"/>
<feature type="region of interest" description="Disordered" evidence="1">
    <location>
        <begin position="67"/>
        <end position="123"/>
    </location>
</feature>
<gene>
    <name evidence="2" type="ORF">AGOR_G00197450</name>
</gene>
<proteinExistence type="predicted"/>
<comment type="caution">
    <text evidence="2">The sequence shown here is derived from an EMBL/GenBank/DDBJ whole genome shotgun (WGS) entry which is preliminary data.</text>
</comment>
<dbReference type="OrthoDB" id="2190652at2759"/>
<protein>
    <submittedName>
        <fullName evidence="2">Uncharacterized protein</fullName>
    </submittedName>
</protein>
<organism evidence="2 3">
    <name type="scientific">Albula goreensis</name>
    <dbReference type="NCBI Taxonomy" id="1534307"/>
    <lineage>
        <taxon>Eukaryota</taxon>
        <taxon>Metazoa</taxon>
        <taxon>Chordata</taxon>
        <taxon>Craniata</taxon>
        <taxon>Vertebrata</taxon>
        <taxon>Euteleostomi</taxon>
        <taxon>Actinopterygii</taxon>
        <taxon>Neopterygii</taxon>
        <taxon>Teleostei</taxon>
        <taxon>Albuliformes</taxon>
        <taxon>Albulidae</taxon>
        <taxon>Albula</taxon>
    </lineage>
</organism>
<keyword evidence="3" id="KW-1185">Reference proteome</keyword>
<dbReference type="InterPro" id="IPR032675">
    <property type="entry name" value="LRR_dom_sf"/>
</dbReference>
<dbReference type="Proteomes" id="UP000829720">
    <property type="component" value="Unassembled WGS sequence"/>
</dbReference>
<dbReference type="Gene3D" id="3.80.10.10">
    <property type="entry name" value="Ribonuclease Inhibitor"/>
    <property type="match status" value="1"/>
</dbReference>
<feature type="compositionally biased region" description="Polar residues" evidence="1">
    <location>
        <begin position="86"/>
        <end position="103"/>
    </location>
</feature>
<evidence type="ECO:0000313" key="3">
    <source>
        <dbReference type="Proteomes" id="UP000829720"/>
    </source>
</evidence>
<dbReference type="EMBL" id="JAERUA010000019">
    <property type="protein sequence ID" value="KAI1886597.1"/>
    <property type="molecule type" value="Genomic_DNA"/>
</dbReference>
<evidence type="ECO:0000256" key="1">
    <source>
        <dbReference type="SAM" id="MobiDB-lite"/>
    </source>
</evidence>
<dbReference type="SUPFAM" id="SSF52058">
    <property type="entry name" value="L domain-like"/>
    <property type="match status" value="1"/>
</dbReference>
<reference evidence="2" key="1">
    <citation type="submission" date="2021-01" db="EMBL/GenBank/DDBJ databases">
        <authorList>
            <person name="Zahm M."/>
            <person name="Roques C."/>
            <person name="Cabau C."/>
            <person name="Klopp C."/>
            <person name="Donnadieu C."/>
            <person name="Jouanno E."/>
            <person name="Lampietro C."/>
            <person name="Louis A."/>
            <person name="Herpin A."/>
            <person name="Echchiki A."/>
            <person name="Berthelot C."/>
            <person name="Parey E."/>
            <person name="Roest-Crollius H."/>
            <person name="Braasch I."/>
            <person name="Postlethwait J."/>
            <person name="Bobe J."/>
            <person name="Montfort J."/>
            <person name="Bouchez O."/>
            <person name="Begum T."/>
            <person name="Mejri S."/>
            <person name="Adams A."/>
            <person name="Chen W.-J."/>
            <person name="Guiguen Y."/>
        </authorList>
    </citation>
    <scope>NUCLEOTIDE SEQUENCE</scope>
    <source>
        <tissue evidence="2">Blood</tissue>
    </source>
</reference>
<evidence type="ECO:0000313" key="2">
    <source>
        <dbReference type="EMBL" id="KAI1886597.1"/>
    </source>
</evidence>
<name>A0A8T3CS94_9TELE</name>
<sequence>MSKLRVVEELTLSKNPMKTIPDNAFQSFGRYMEKLHLDNMGLEKFSEGAFTGVTALNWPLCAGGWTPVAPGLTQSAPPRPSREGNRSGTVQPSATARQSNQGEPKSWHAIKQEKLGMMVQRTG</sequence>